<evidence type="ECO:0000313" key="11">
    <source>
        <dbReference type="EMBL" id="MDF0718082.1"/>
    </source>
</evidence>
<comment type="catalytic activity">
    <reaction evidence="7">
        <text>L-homoserine + ATP = O-phospho-L-homoserine + ADP + H(+)</text>
        <dbReference type="Rhea" id="RHEA:13985"/>
        <dbReference type="ChEBI" id="CHEBI:15378"/>
        <dbReference type="ChEBI" id="CHEBI:30616"/>
        <dbReference type="ChEBI" id="CHEBI:57476"/>
        <dbReference type="ChEBI" id="CHEBI:57590"/>
        <dbReference type="ChEBI" id="CHEBI:456216"/>
        <dbReference type="EC" id="2.7.1.39"/>
    </reaction>
</comment>
<protein>
    <recommendedName>
        <fullName evidence="7 8">Homoserine kinase</fullName>
        <shortName evidence="7">HK</shortName>
        <shortName evidence="7">HSK</shortName>
        <ecNumber evidence="7 8">2.7.1.39</ecNumber>
    </recommendedName>
</protein>
<keyword evidence="5 7" id="KW-0418">Kinase</keyword>
<evidence type="ECO:0000256" key="5">
    <source>
        <dbReference type="ARBA" id="ARBA00022777"/>
    </source>
</evidence>
<dbReference type="Gene3D" id="3.30.230.10">
    <property type="match status" value="1"/>
</dbReference>
<keyword evidence="6 7" id="KW-0067">ATP-binding</keyword>
<dbReference type="PIRSF" id="PIRSF000676">
    <property type="entry name" value="Homoser_kin"/>
    <property type="match status" value="1"/>
</dbReference>
<dbReference type="EMBL" id="JARFVB010000018">
    <property type="protein sequence ID" value="MDF0718082.1"/>
    <property type="molecule type" value="Genomic_DNA"/>
</dbReference>
<dbReference type="InterPro" id="IPR020568">
    <property type="entry name" value="Ribosomal_Su5_D2-typ_SF"/>
</dbReference>
<proteinExistence type="inferred from homology"/>
<dbReference type="InterPro" id="IPR013750">
    <property type="entry name" value="GHMP_kinase_C_dom"/>
</dbReference>
<dbReference type="InterPro" id="IPR000870">
    <property type="entry name" value="Homoserine_kinase"/>
</dbReference>
<evidence type="ECO:0000259" key="10">
    <source>
        <dbReference type="Pfam" id="PF08544"/>
    </source>
</evidence>
<dbReference type="PANTHER" id="PTHR20861">
    <property type="entry name" value="HOMOSERINE/4-DIPHOSPHOCYTIDYL-2-C-METHYL-D-ERYTHRITOL KINASE"/>
    <property type="match status" value="1"/>
</dbReference>
<comment type="subcellular location">
    <subcellularLocation>
        <location evidence="7">Cytoplasm</location>
    </subcellularLocation>
</comment>
<evidence type="ECO:0000256" key="8">
    <source>
        <dbReference type="NCBIfam" id="TIGR00191"/>
    </source>
</evidence>
<dbReference type="SUPFAM" id="SSF55060">
    <property type="entry name" value="GHMP Kinase, C-terminal domain"/>
    <property type="match status" value="1"/>
</dbReference>
<dbReference type="GO" id="GO:0004413">
    <property type="term" value="F:homoserine kinase activity"/>
    <property type="evidence" value="ECO:0007669"/>
    <property type="project" value="UniProtKB-EC"/>
</dbReference>
<comment type="pathway">
    <text evidence="7">Amino-acid biosynthesis; L-threonine biosynthesis; L-threonine from L-aspartate: step 4/5.</text>
</comment>
<evidence type="ECO:0000256" key="2">
    <source>
        <dbReference type="ARBA" id="ARBA00022679"/>
    </source>
</evidence>
<dbReference type="InterPro" id="IPR036554">
    <property type="entry name" value="GHMP_kinase_C_sf"/>
</dbReference>
<dbReference type="RefSeq" id="WP_275617170.1">
    <property type="nucleotide sequence ID" value="NZ_JARFVB010000018.1"/>
</dbReference>
<dbReference type="InterPro" id="IPR014721">
    <property type="entry name" value="Ribsml_uS5_D2-typ_fold_subgr"/>
</dbReference>
<accession>A0ABT5Y3Q7</accession>
<evidence type="ECO:0000256" key="6">
    <source>
        <dbReference type="ARBA" id="ARBA00022840"/>
    </source>
</evidence>
<comment type="caution">
    <text evidence="7">Lacks conserved residue(s) required for the propagation of feature annotation.</text>
</comment>
<keyword evidence="1 7" id="KW-0028">Amino-acid biosynthesis</keyword>
<dbReference type="PRINTS" id="PR00958">
    <property type="entry name" value="HOMSERKINASE"/>
</dbReference>
<evidence type="ECO:0000313" key="12">
    <source>
        <dbReference type="Proteomes" id="UP001221366"/>
    </source>
</evidence>
<keyword evidence="2 7" id="KW-0808">Transferase</keyword>
<evidence type="ECO:0000256" key="4">
    <source>
        <dbReference type="ARBA" id="ARBA00022741"/>
    </source>
</evidence>
<dbReference type="SUPFAM" id="SSF54211">
    <property type="entry name" value="Ribosomal protein S5 domain 2-like"/>
    <property type="match status" value="1"/>
</dbReference>
<gene>
    <name evidence="7" type="primary">thrB</name>
    <name evidence="11" type="ORF">PY092_18110</name>
</gene>
<dbReference type="Proteomes" id="UP001221366">
    <property type="component" value="Unassembled WGS sequence"/>
</dbReference>
<evidence type="ECO:0000256" key="1">
    <source>
        <dbReference type="ARBA" id="ARBA00022605"/>
    </source>
</evidence>
<dbReference type="HAMAP" id="MF_00384">
    <property type="entry name" value="Homoser_kinase"/>
    <property type="match status" value="1"/>
</dbReference>
<dbReference type="PANTHER" id="PTHR20861:SF1">
    <property type="entry name" value="HOMOSERINE KINASE"/>
    <property type="match status" value="1"/>
</dbReference>
<dbReference type="Pfam" id="PF08544">
    <property type="entry name" value="GHMP_kinases_C"/>
    <property type="match status" value="1"/>
</dbReference>
<dbReference type="EC" id="2.7.1.39" evidence="7 8"/>
<name>A0ABT5Y3Q7_9FLAO</name>
<comment type="caution">
    <text evidence="11">The sequence shown here is derived from an EMBL/GenBank/DDBJ whole genome shotgun (WGS) entry which is preliminary data.</text>
</comment>
<dbReference type="Pfam" id="PF00288">
    <property type="entry name" value="GHMP_kinases_N"/>
    <property type="match status" value="1"/>
</dbReference>
<evidence type="ECO:0000256" key="3">
    <source>
        <dbReference type="ARBA" id="ARBA00022697"/>
    </source>
</evidence>
<keyword evidence="4 7" id="KW-0547">Nucleotide-binding</keyword>
<dbReference type="NCBIfam" id="NF002288">
    <property type="entry name" value="PRK01212.1-4"/>
    <property type="match status" value="1"/>
</dbReference>
<feature type="domain" description="GHMP kinase N-terminal" evidence="9">
    <location>
        <begin position="69"/>
        <end position="147"/>
    </location>
</feature>
<keyword evidence="12" id="KW-1185">Reference proteome</keyword>
<comment type="function">
    <text evidence="7">Catalyzes the ATP-dependent phosphorylation of L-homoserine to L-homoserine phosphate.</text>
</comment>
<evidence type="ECO:0000259" key="9">
    <source>
        <dbReference type="Pfam" id="PF00288"/>
    </source>
</evidence>
<evidence type="ECO:0000256" key="7">
    <source>
        <dbReference type="HAMAP-Rule" id="MF_00384"/>
    </source>
</evidence>
<organism evidence="11 12">
    <name type="scientific">Flagellimonas yonaguniensis</name>
    <dbReference type="NCBI Taxonomy" id="3031325"/>
    <lineage>
        <taxon>Bacteria</taxon>
        <taxon>Pseudomonadati</taxon>
        <taxon>Bacteroidota</taxon>
        <taxon>Flavobacteriia</taxon>
        <taxon>Flavobacteriales</taxon>
        <taxon>Flavobacteriaceae</taxon>
        <taxon>Flagellimonas</taxon>
    </lineage>
</organism>
<dbReference type="Gene3D" id="3.30.70.890">
    <property type="entry name" value="GHMP kinase, C-terminal domain"/>
    <property type="match status" value="1"/>
</dbReference>
<keyword evidence="3 7" id="KW-0791">Threonine biosynthesis</keyword>
<dbReference type="NCBIfam" id="TIGR00191">
    <property type="entry name" value="thrB"/>
    <property type="match status" value="1"/>
</dbReference>
<comment type="similarity">
    <text evidence="7">Belongs to the GHMP kinase family. Homoserine kinase subfamily.</text>
</comment>
<feature type="domain" description="GHMP kinase C-terminal" evidence="10">
    <location>
        <begin position="208"/>
        <end position="285"/>
    </location>
</feature>
<dbReference type="InterPro" id="IPR006204">
    <property type="entry name" value="GHMP_kinase_N_dom"/>
</dbReference>
<reference evidence="11 12" key="1">
    <citation type="submission" date="2023-03" db="EMBL/GenBank/DDBJ databases">
        <title>Muricauda XX sp. nov. and Muricauda XXX sp. nov., two novel species isolated from Okinawa Trough.</title>
        <authorList>
            <person name="Cao W."/>
            <person name="Deng X."/>
        </authorList>
    </citation>
    <scope>NUCLEOTIDE SEQUENCE [LARGE SCALE GENOMIC DNA]</scope>
    <source>
        <strain evidence="11 12">334s03</strain>
    </source>
</reference>
<keyword evidence="7" id="KW-0963">Cytoplasm</keyword>
<sequence>MEKIKVFCPATIANVSCGFDVLGLALDSVGDEMTVRKTADKGIRISKIIGQDLPMEAEKNVAGVAGLALLAKSDYDGGFEIEIDKRIKPGSGIGSSAASSTGAVWAMNELLGNPFSKLELVQFAMEGEKLASDVAHADNVAPAIYGGFTLVRSYEPLDIIPIPTPSELYATVIHPQIEIKTSDSRKILKTTISMQQGIQQWGNLGGLVAGLFQNDYDLIGRSLHDHIVEPIRSILIPAFDDIKANALKAGALGSGISGSGPSIFALSKGEETAKQVAESMKKTYQNIAVDFDIHISKVNSQGVKKIA</sequence>